<dbReference type="Proteomes" id="UP000002051">
    <property type="component" value="Chromosome 5"/>
</dbReference>
<keyword evidence="3" id="KW-1003">Cell membrane</keyword>
<protein>
    <submittedName>
        <fullName evidence="16">Putative leucine-rich repeat-containing, plant-type, leucine-rich repeat domain, L</fullName>
    </submittedName>
    <submittedName>
        <fullName evidence="15">Receptor-like protein</fullName>
    </submittedName>
</protein>
<feature type="chain" id="PRO_5014573491" evidence="13">
    <location>
        <begin position="23"/>
        <end position="977"/>
    </location>
</feature>
<dbReference type="PANTHER" id="PTHR27000:SF803">
    <property type="entry name" value="RECEPTOR-LIKE PROTEIN 45"/>
    <property type="match status" value="1"/>
</dbReference>
<dbReference type="STRING" id="3880.G7KB79"/>
<dbReference type="Pfam" id="PF13855">
    <property type="entry name" value="LRR_8"/>
    <property type="match status" value="3"/>
</dbReference>
<evidence type="ECO:0000256" key="12">
    <source>
        <dbReference type="SAM" id="Phobius"/>
    </source>
</evidence>
<dbReference type="EMBL" id="PSQE01000005">
    <property type="protein sequence ID" value="RHN56127.1"/>
    <property type="molecule type" value="Genomic_DNA"/>
</dbReference>
<dbReference type="FunFam" id="3.80.10.10:FF:000111">
    <property type="entry name" value="LRR receptor-like serine/threonine-protein kinase ERECTA"/>
    <property type="match status" value="1"/>
</dbReference>
<reference evidence="16" key="5">
    <citation type="journal article" date="2018" name="Nat. Plants">
        <title>Whole-genome landscape of Medicago truncatula symbiotic genes.</title>
        <authorList>
            <person name="Pecrix Y."/>
            <person name="Gamas P."/>
            <person name="Carrere S."/>
        </authorList>
    </citation>
    <scope>NUCLEOTIDE SEQUENCE</scope>
    <source>
        <tissue evidence="16">Leaves</tissue>
    </source>
</reference>
<dbReference type="PaxDb" id="3880-AES98060"/>
<dbReference type="SUPFAM" id="SSF52058">
    <property type="entry name" value="L domain-like"/>
    <property type="match status" value="4"/>
</dbReference>
<keyword evidence="8 12" id="KW-1133">Transmembrane helix</keyword>
<dbReference type="Pfam" id="PF00560">
    <property type="entry name" value="LRR_1"/>
    <property type="match status" value="6"/>
</dbReference>
<evidence type="ECO:0000313" key="16">
    <source>
        <dbReference type="EMBL" id="RHN56127.1"/>
    </source>
</evidence>
<comment type="subcellular location">
    <subcellularLocation>
        <location evidence="1">Cell membrane</location>
        <topology evidence="1">Single-pass type I membrane protein</topology>
    </subcellularLocation>
</comment>
<evidence type="ECO:0000313" key="18">
    <source>
        <dbReference type="Proteomes" id="UP000002051"/>
    </source>
</evidence>
<dbReference type="AlphaFoldDB" id="G7KB79"/>
<dbReference type="InterPro" id="IPR003591">
    <property type="entry name" value="Leu-rich_rpt_typical-subtyp"/>
</dbReference>
<dbReference type="InterPro" id="IPR032675">
    <property type="entry name" value="LRR_dom_sf"/>
</dbReference>
<evidence type="ECO:0000256" key="10">
    <source>
        <dbReference type="ARBA" id="ARBA00023170"/>
    </source>
</evidence>
<dbReference type="PROSITE" id="PS51450">
    <property type="entry name" value="LRR"/>
    <property type="match status" value="2"/>
</dbReference>
<dbReference type="OrthoDB" id="442066at2759"/>
<dbReference type="HOGENOM" id="CLU_000288_18_3_1"/>
<evidence type="ECO:0000256" key="1">
    <source>
        <dbReference type="ARBA" id="ARBA00004251"/>
    </source>
</evidence>
<accession>G7KB79</accession>
<dbReference type="SMART" id="SM00365">
    <property type="entry name" value="LRR_SD22"/>
    <property type="match status" value="6"/>
</dbReference>
<dbReference type="PANTHER" id="PTHR27000">
    <property type="entry name" value="LEUCINE-RICH REPEAT RECEPTOR-LIKE PROTEIN KINASE FAMILY PROTEIN-RELATED"/>
    <property type="match status" value="1"/>
</dbReference>
<dbReference type="Gene3D" id="3.80.10.10">
    <property type="entry name" value="Ribonuclease Inhibitor"/>
    <property type="match status" value="4"/>
</dbReference>
<evidence type="ECO:0000256" key="13">
    <source>
        <dbReference type="SAM" id="SignalP"/>
    </source>
</evidence>
<keyword evidence="5 12" id="KW-0812">Transmembrane</keyword>
<dbReference type="Proteomes" id="UP000265566">
    <property type="component" value="Chromosome 5"/>
</dbReference>
<proteinExistence type="inferred from homology"/>
<keyword evidence="4" id="KW-0433">Leucine-rich repeat</keyword>
<gene>
    <name evidence="17" type="primary">11432121</name>
    <name evidence="15" type="ordered locus">MTR_5g063740</name>
    <name evidence="16" type="ORF">MtrunA17_Chr5g0426041</name>
</gene>
<evidence type="ECO:0000256" key="11">
    <source>
        <dbReference type="ARBA" id="ARBA00023180"/>
    </source>
</evidence>
<reference evidence="15 18" key="1">
    <citation type="journal article" date="2011" name="Nature">
        <title>The Medicago genome provides insight into the evolution of rhizobial symbioses.</title>
        <authorList>
            <person name="Young N.D."/>
            <person name="Debelle F."/>
            <person name="Oldroyd G.E."/>
            <person name="Geurts R."/>
            <person name="Cannon S.B."/>
            <person name="Udvardi M.K."/>
            <person name="Benedito V.A."/>
            <person name="Mayer K.F."/>
            <person name="Gouzy J."/>
            <person name="Schoof H."/>
            <person name="Van de Peer Y."/>
            <person name="Proost S."/>
            <person name="Cook D.R."/>
            <person name="Meyers B.C."/>
            <person name="Spannagl M."/>
            <person name="Cheung F."/>
            <person name="De Mita S."/>
            <person name="Krishnakumar V."/>
            <person name="Gundlach H."/>
            <person name="Zhou S."/>
            <person name="Mudge J."/>
            <person name="Bharti A.K."/>
            <person name="Murray J.D."/>
            <person name="Naoumkina M.A."/>
            <person name="Rosen B."/>
            <person name="Silverstein K.A."/>
            <person name="Tang H."/>
            <person name="Rombauts S."/>
            <person name="Zhao P.X."/>
            <person name="Zhou P."/>
            <person name="Barbe V."/>
            <person name="Bardou P."/>
            <person name="Bechner M."/>
            <person name="Bellec A."/>
            <person name="Berger A."/>
            <person name="Berges H."/>
            <person name="Bidwell S."/>
            <person name="Bisseling T."/>
            <person name="Choisne N."/>
            <person name="Couloux A."/>
            <person name="Denny R."/>
            <person name="Deshpande S."/>
            <person name="Dai X."/>
            <person name="Doyle J.J."/>
            <person name="Dudez A.M."/>
            <person name="Farmer A.D."/>
            <person name="Fouteau S."/>
            <person name="Franken C."/>
            <person name="Gibelin C."/>
            <person name="Gish J."/>
            <person name="Goldstein S."/>
            <person name="Gonzalez A.J."/>
            <person name="Green P.J."/>
            <person name="Hallab A."/>
            <person name="Hartog M."/>
            <person name="Hua A."/>
            <person name="Humphray S.J."/>
            <person name="Jeong D.H."/>
            <person name="Jing Y."/>
            <person name="Jocker A."/>
            <person name="Kenton S.M."/>
            <person name="Kim D.J."/>
            <person name="Klee K."/>
            <person name="Lai H."/>
            <person name="Lang C."/>
            <person name="Lin S."/>
            <person name="Macmil S.L."/>
            <person name="Magdelenat G."/>
            <person name="Matthews L."/>
            <person name="McCorrison J."/>
            <person name="Monaghan E.L."/>
            <person name="Mun J.H."/>
            <person name="Najar F.Z."/>
            <person name="Nicholson C."/>
            <person name="Noirot C."/>
            <person name="O'Bleness M."/>
            <person name="Paule C.R."/>
            <person name="Poulain J."/>
            <person name="Prion F."/>
            <person name="Qin B."/>
            <person name="Qu C."/>
            <person name="Retzel E.F."/>
            <person name="Riddle C."/>
            <person name="Sallet E."/>
            <person name="Samain S."/>
            <person name="Samson N."/>
            <person name="Sanders I."/>
            <person name="Saurat O."/>
            <person name="Scarpelli C."/>
            <person name="Schiex T."/>
            <person name="Segurens B."/>
            <person name="Severin A.J."/>
            <person name="Sherrier D.J."/>
            <person name="Shi R."/>
            <person name="Sims S."/>
            <person name="Singer S.R."/>
            <person name="Sinharoy S."/>
            <person name="Sterck L."/>
            <person name="Viollet A."/>
            <person name="Wang B.B."/>
            <person name="Wang K."/>
            <person name="Wang M."/>
            <person name="Wang X."/>
            <person name="Warfsmann J."/>
            <person name="Weissenbach J."/>
            <person name="White D.D."/>
            <person name="White J.D."/>
            <person name="Wiley G.B."/>
            <person name="Wincker P."/>
            <person name="Xing Y."/>
            <person name="Yang L."/>
            <person name="Yao Z."/>
            <person name="Ying F."/>
            <person name="Zhai J."/>
            <person name="Zhou L."/>
            <person name="Zuber A."/>
            <person name="Denarie J."/>
            <person name="Dixon R.A."/>
            <person name="May G.D."/>
            <person name="Schwartz D.C."/>
            <person name="Rogers J."/>
            <person name="Quetier F."/>
            <person name="Town C.D."/>
            <person name="Roe B.A."/>
        </authorList>
    </citation>
    <scope>NUCLEOTIDE SEQUENCE [LARGE SCALE GENOMIC DNA]</scope>
    <source>
        <strain evidence="15">A17</strain>
        <strain evidence="17 18">cv. Jemalong A17</strain>
    </source>
</reference>
<dbReference type="SMART" id="SM00369">
    <property type="entry name" value="LRR_TYP"/>
    <property type="match status" value="12"/>
</dbReference>
<keyword evidence="6 13" id="KW-0732">Signal</keyword>
<evidence type="ECO:0000259" key="14">
    <source>
        <dbReference type="Pfam" id="PF08263"/>
    </source>
</evidence>
<sequence length="977" mass="109367">MGWFVFHSMCLFLFVFPSWVSSLVPLCNHDDSSALLEFKNSFSPNVSFIREECEPAYNPRTKSWKNGTNCCLWDGVSCDTKSGYVIGIDLTCGSLQGKLHPNSTLFHLHHLQTLNLAFNDFSKSQISFGFSNLKALTHLNLSSSCFHGVISTKIYRLSKLVSLDLSELDGTIFEQSTFKKFIKNTTDLKELLLDNIDMSSIKPSSLSLLVNYSASLVSLSLEGNKLQGKLASNLLHLPNLQFLNLASNFNLKSELSKVNWSTSLVHLDLYETSLSGVIPPSFGNITQLTFLNLGANNFRGEIPDSFGKLSKLQLLRLYQNQLVGQLPSSLFGLTQLELLSCGDNKLVGPIPNKISGLSNLKYLYLSNNLLNGTIPQWCYSLSSLLELYLSGNQFTGPIGEFSAYSLTEVDLSHNRLHGNIPNSMFDMKNLVLLDLSSNNLSVAFHKFSKLWILHYLYLSQINLIPFSLHNESDFTLPNLLGLSLSSCKLKSFPSFLNELKTLENLDLSYNQINGRVPSWFNNLGNGTLSSLDLSHNLLTSTGNLSHMNISYIDLSFNMLEGEIPLPPFGTSFFSISNNKLTGDLSSRICNARSLEILNLSHNNFTGKLPQCIGTFQNLSVLDLQKNNLVGIIPKIYFEMRVLETMILNGNQLTGPLPHVIAKWKKLEVLDLGENNIEGSFPSWLESLPELQVLVLRANRFNGTISCLKTNQTFPKLRVFDVSNNNFSGSLPTTYIKNFKGMVMTNVNDGLQYMINSNRYSYYDSVVVTIKGFDLELERILTTFTTLDLSKNKFEGEIPIIIGELKSLIGLNLSFNKITGPIPQSFVGLENLEWLDLSSNKLTGEIPEALTNLYSLSVLNLSLNQLEGAIPSGNQFNTFQNDSYKGNPELCGLPLSKPCHKYEEQPRDSSSFEHDEEFLSGWKAVAIGYASGMVFGILLGYIVFQIEKPQWLIWFVEDIACLIQRKRRSQKFRANKRG</sequence>
<dbReference type="FunFam" id="3.80.10.10:FF:000095">
    <property type="entry name" value="LRR receptor-like serine/threonine-protein kinase GSO1"/>
    <property type="match status" value="2"/>
</dbReference>
<evidence type="ECO:0000256" key="7">
    <source>
        <dbReference type="ARBA" id="ARBA00022737"/>
    </source>
</evidence>
<feature type="signal peptide" evidence="13">
    <location>
        <begin position="1"/>
        <end position="22"/>
    </location>
</feature>
<keyword evidence="11" id="KW-0325">Glycoprotein</keyword>
<keyword evidence="9 12" id="KW-0472">Membrane</keyword>
<dbReference type="Pfam" id="PF08263">
    <property type="entry name" value="LRRNT_2"/>
    <property type="match status" value="1"/>
</dbReference>
<feature type="transmembrane region" description="Helical" evidence="12">
    <location>
        <begin position="920"/>
        <end position="943"/>
    </location>
</feature>
<dbReference type="InterPro" id="IPR013210">
    <property type="entry name" value="LRR_N_plant-typ"/>
</dbReference>
<dbReference type="EnsemblPlants" id="AES98060">
    <property type="protein sequence ID" value="AES98060"/>
    <property type="gene ID" value="MTR_5g063740"/>
</dbReference>
<evidence type="ECO:0000256" key="2">
    <source>
        <dbReference type="ARBA" id="ARBA00009592"/>
    </source>
</evidence>
<dbReference type="eggNOG" id="KOG0619">
    <property type="taxonomic scope" value="Eukaryota"/>
</dbReference>
<reference evidence="17" key="3">
    <citation type="submission" date="2015-04" db="UniProtKB">
        <authorList>
            <consortium name="EnsemblPlants"/>
        </authorList>
    </citation>
    <scope>IDENTIFICATION</scope>
    <source>
        <strain evidence="17">cv. Jemalong A17</strain>
    </source>
</reference>
<evidence type="ECO:0000256" key="6">
    <source>
        <dbReference type="ARBA" id="ARBA00022729"/>
    </source>
</evidence>
<dbReference type="GO" id="GO:0005886">
    <property type="term" value="C:plasma membrane"/>
    <property type="evidence" value="ECO:0007669"/>
    <property type="project" value="UniProtKB-SubCell"/>
</dbReference>
<keyword evidence="10 15" id="KW-0675">Receptor</keyword>
<dbReference type="OMA" id="WKKLEYL"/>
<feature type="domain" description="Leucine-rich repeat-containing N-terminal plant-type" evidence="14">
    <location>
        <begin position="29"/>
        <end position="79"/>
    </location>
</feature>
<dbReference type="KEGG" id="mtr:11432121"/>
<reference evidence="19" key="4">
    <citation type="journal article" date="2018" name="Nat. Plants">
        <title>Whole-genome landscape of Medicago truncatula symbiotic genes.</title>
        <authorList>
            <person name="Pecrix Y."/>
            <person name="Staton S.E."/>
            <person name="Sallet E."/>
            <person name="Lelandais-Briere C."/>
            <person name="Moreau S."/>
            <person name="Carrere S."/>
            <person name="Blein T."/>
            <person name="Jardinaud M.F."/>
            <person name="Latrasse D."/>
            <person name="Zouine M."/>
            <person name="Zahm M."/>
            <person name="Kreplak J."/>
            <person name="Mayjonade B."/>
            <person name="Satge C."/>
            <person name="Perez M."/>
            <person name="Cauet S."/>
            <person name="Marande W."/>
            <person name="Chantry-Darmon C."/>
            <person name="Lopez-Roques C."/>
            <person name="Bouchez O."/>
            <person name="Berard A."/>
            <person name="Debelle F."/>
            <person name="Munos S."/>
            <person name="Bendahmane A."/>
            <person name="Berges H."/>
            <person name="Niebel A."/>
            <person name="Buitink J."/>
            <person name="Frugier F."/>
            <person name="Benhamed M."/>
            <person name="Crespi M."/>
            <person name="Gouzy J."/>
            <person name="Gamas P."/>
        </authorList>
    </citation>
    <scope>NUCLEOTIDE SEQUENCE [LARGE SCALE GENOMIC DNA]</scope>
    <source>
        <strain evidence="19">cv. Jemalong A17</strain>
    </source>
</reference>
<reference evidence="15 18" key="2">
    <citation type="journal article" date="2014" name="BMC Genomics">
        <title>An improved genome release (version Mt4.0) for the model legume Medicago truncatula.</title>
        <authorList>
            <person name="Tang H."/>
            <person name="Krishnakumar V."/>
            <person name="Bidwell S."/>
            <person name="Rosen B."/>
            <person name="Chan A."/>
            <person name="Zhou S."/>
            <person name="Gentzbittel L."/>
            <person name="Childs K.L."/>
            <person name="Yandell M."/>
            <person name="Gundlach H."/>
            <person name="Mayer K.F."/>
            <person name="Schwartz D.C."/>
            <person name="Town C.D."/>
        </authorList>
    </citation>
    <scope>GENOME REANNOTATION</scope>
    <source>
        <strain evidence="17 18">cv. Jemalong A17</strain>
    </source>
</reference>
<dbReference type="Pfam" id="PF13516">
    <property type="entry name" value="LRR_6"/>
    <property type="match status" value="1"/>
</dbReference>
<evidence type="ECO:0000256" key="9">
    <source>
        <dbReference type="ARBA" id="ARBA00023136"/>
    </source>
</evidence>
<dbReference type="Gramene" id="rna31474">
    <property type="protein sequence ID" value="RHN56127.1"/>
    <property type="gene ID" value="gene31474"/>
</dbReference>
<dbReference type="PRINTS" id="PR00019">
    <property type="entry name" value="LEURICHRPT"/>
</dbReference>
<dbReference type="InterPro" id="IPR001611">
    <property type="entry name" value="Leu-rich_rpt"/>
</dbReference>
<keyword evidence="18" id="KW-1185">Reference proteome</keyword>
<evidence type="ECO:0000256" key="4">
    <source>
        <dbReference type="ARBA" id="ARBA00022614"/>
    </source>
</evidence>
<evidence type="ECO:0000313" key="15">
    <source>
        <dbReference type="EMBL" id="AES98060.1"/>
    </source>
</evidence>
<organism evidence="15 18">
    <name type="scientific">Medicago truncatula</name>
    <name type="common">Barrel medic</name>
    <name type="synonym">Medicago tribuloides</name>
    <dbReference type="NCBI Taxonomy" id="3880"/>
    <lineage>
        <taxon>Eukaryota</taxon>
        <taxon>Viridiplantae</taxon>
        <taxon>Streptophyta</taxon>
        <taxon>Embryophyta</taxon>
        <taxon>Tracheophyta</taxon>
        <taxon>Spermatophyta</taxon>
        <taxon>Magnoliopsida</taxon>
        <taxon>eudicotyledons</taxon>
        <taxon>Gunneridae</taxon>
        <taxon>Pentapetalae</taxon>
        <taxon>rosids</taxon>
        <taxon>fabids</taxon>
        <taxon>Fabales</taxon>
        <taxon>Fabaceae</taxon>
        <taxon>Papilionoideae</taxon>
        <taxon>50 kb inversion clade</taxon>
        <taxon>NPAAA clade</taxon>
        <taxon>Hologalegina</taxon>
        <taxon>IRL clade</taxon>
        <taxon>Trifolieae</taxon>
        <taxon>Medicago</taxon>
    </lineage>
</organism>
<evidence type="ECO:0000256" key="8">
    <source>
        <dbReference type="ARBA" id="ARBA00022989"/>
    </source>
</evidence>
<name>G7KB79_MEDTR</name>
<evidence type="ECO:0000313" key="17">
    <source>
        <dbReference type="EnsemblPlants" id="AES98060"/>
    </source>
</evidence>
<dbReference type="EMBL" id="CM001221">
    <property type="protein sequence ID" value="AES98060.1"/>
    <property type="molecule type" value="Genomic_DNA"/>
</dbReference>
<keyword evidence="7" id="KW-0677">Repeat</keyword>
<evidence type="ECO:0000313" key="19">
    <source>
        <dbReference type="Proteomes" id="UP000265566"/>
    </source>
</evidence>
<evidence type="ECO:0000256" key="5">
    <source>
        <dbReference type="ARBA" id="ARBA00022692"/>
    </source>
</evidence>
<evidence type="ECO:0000256" key="3">
    <source>
        <dbReference type="ARBA" id="ARBA00022475"/>
    </source>
</evidence>
<comment type="similarity">
    <text evidence="2">Belongs to the RLP family.</text>
</comment>